<dbReference type="PROSITE" id="PS51669">
    <property type="entry name" value="4FE4S_MOW_BIS_MGD"/>
    <property type="match status" value="1"/>
</dbReference>
<reference evidence="8" key="1">
    <citation type="submission" date="2016-11" db="EMBL/GenBank/DDBJ databases">
        <authorList>
            <person name="Varghese N."/>
            <person name="Submissions S."/>
        </authorList>
    </citation>
    <scope>NUCLEOTIDE SEQUENCE [LARGE SCALE GENOMIC DNA]</scope>
    <source>
        <strain evidence="8">DSM 9756</strain>
    </source>
</reference>
<dbReference type="GO" id="GO:0003954">
    <property type="term" value="F:NADH dehydrogenase activity"/>
    <property type="evidence" value="ECO:0007669"/>
    <property type="project" value="TreeGrafter"/>
</dbReference>
<evidence type="ECO:0000259" key="6">
    <source>
        <dbReference type="PROSITE" id="PS51669"/>
    </source>
</evidence>
<keyword evidence="4" id="KW-0408">Iron</keyword>
<organism evidence="7 8">
    <name type="scientific">Desulfacinum infernum DSM 9756</name>
    <dbReference type="NCBI Taxonomy" id="1121391"/>
    <lineage>
        <taxon>Bacteria</taxon>
        <taxon>Pseudomonadati</taxon>
        <taxon>Thermodesulfobacteriota</taxon>
        <taxon>Syntrophobacteria</taxon>
        <taxon>Syntrophobacterales</taxon>
        <taxon>Syntrophobacteraceae</taxon>
        <taxon>Desulfacinum</taxon>
    </lineage>
</organism>
<evidence type="ECO:0000256" key="4">
    <source>
        <dbReference type="ARBA" id="ARBA00023004"/>
    </source>
</evidence>
<dbReference type="InterPro" id="IPR050123">
    <property type="entry name" value="Prok_molybdopt-oxidoreductase"/>
</dbReference>
<keyword evidence="1" id="KW-0004">4Fe-4S</keyword>
<accession>A0A1M5EK32</accession>
<dbReference type="STRING" id="1121391.SAMN02745206_02677"/>
<dbReference type="GO" id="GO:0016020">
    <property type="term" value="C:membrane"/>
    <property type="evidence" value="ECO:0007669"/>
    <property type="project" value="TreeGrafter"/>
</dbReference>
<sequence length="135" mass="14922">MDYRSVLTTCPYCGCGCGLYLEVVDGRIVQTLPSKTSPVNQGKLCIKGWNAHEFVQHPRRLTRPLMRRGGAQEEASWDEALGAVASELKRVKEAHGPDSVAFLTSARCTNEENYLLQKFARAAIGTNNVDHCARL</sequence>
<evidence type="ECO:0000256" key="3">
    <source>
        <dbReference type="ARBA" id="ARBA00023002"/>
    </source>
</evidence>
<dbReference type="SUPFAM" id="SSF53706">
    <property type="entry name" value="Formate dehydrogenase/DMSO reductase, domains 1-3"/>
    <property type="match status" value="1"/>
</dbReference>
<evidence type="ECO:0000256" key="5">
    <source>
        <dbReference type="ARBA" id="ARBA00023014"/>
    </source>
</evidence>
<dbReference type="GO" id="GO:0022904">
    <property type="term" value="P:respiratory electron transport chain"/>
    <property type="evidence" value="ECO:0007669"/>
    <property type="project" value="TreeGrafter"/>
</dbReference>
<keyword evidence="2" id="KW-0479">Metal-binding</keyword>
<keyword evidence="3" id="KW-0560">Oxidoreductase</keyword>
<keyword evidence="8" id="KW-1185">Reference proteome</keyword>
<dbReference type="Pfam" id="PF04879">
    <property type="entry name" value="Molybdop_Fe4S4"/>
    <property type="match status" value="1"/>
</dbReference>
<dbReference type="Pfam" id="PF00384">
    <property type="entry name" value="Molybdopterin"/>
    <property type="match status" value="1"/>
</dbReference>
<dbReference type="EMBL" id="FQVB01000027">
    <property type="protein sequence ID" value="SHF79557.1"/>
    <property type="molecule type" value="Genomic_DNA"/>
</dbReference>
<gene>
    <name evidence="7" type="ORF">SAMN02745206_02677</name>
</gene>
<evidence type="ECO:0000256" key="1">
    <source>
        <dbReference type="ARBA" id="ARBA00022485"/>
    </source>
</evidence>
<dbReference type="Gene3D" id="3.40.50.740">
    <property type="match status" value="1"/>
</dbReference>
<dbReference type="InterPro" id="IPR006963">
    <property type="entry name" value="Mopterin_OxRdtase_4Fe-4S_dom"/>
</dbReference>
<dbReference type="Gene3D" id="2.20.25.90">
    <property type="entry name" value="ADC-like domains"/>
    <property type="match status" value="1"/>
</dbReference>
<dbReference type="GO" id="GO:0046872">
    <property type="term" value="F:metal ion binding"/>
    <property type="evidence" value="ECO:0007669"/>
    <property type="project" value="UniProtKB-KW"/>
</dbReference>
<dbReference type="PANTHER" id="PTHR43105:SF14">
    <property type="entry name" value="FORMATE DEHYDROGENASE H"/>
    <property type="match status" value="1"/>
</dbReference>
<evidence type="ECO:0000313" key="7">
    <source>
        <dbReference type="EMBL" id="SHF79557.1"/>
    </source>
</evidence>
<dbReference type="SMART" id="SM00926">
    <property type="entry name" value="Molybdop_Fe4S4"/>
    <property type="match status" value="1"/>
</dbReference>
<proteinExistence type="predicted"/>
<dbReference type="InterPro" id="IPR006656">
    <property type="entry name" value="Mopterin_OxRdtase"/>
</dbReference>
<dbReference type="Proteomes" id="UP000184076">
    <property type="component" value="Unassembled WGS sequence"/>
</dbReference>
<dbReference type="GO" id="GO:0051539">
    <property type="term" value="F:4 iron, 4 sulfur cluster binding"/>
    <property type="evidence" value="ECO:0007669"/>
    <property type="project" value="UniProtKB-KW"/>
</dbReference>
<dbReference type="PANTHER" id="PTHR43105">
    <property type="entry name" value="RESPIRATORY NITRATE REDUCTASE"/>
    <property type="match status" value="1"/>
</dbReference>
<dbReference type="AlphaFoldDB" id="A0A1M5EK32"/>
<keyword evidence="5" id="KW-0411">Iron-sulfur</keyword>
<evidence type="ECO:0000313" key="8">
    <source>
        <dbReference type="Proteomes" id="UP000184076"/>
    </source>
</evidence>
<name>A0A1M5EK32_9BACT</name>
<feature type="domain" description="4Fe-4S Mo/W bis-MGD-type" evidence="6">
    <location>
        <begin position="3"/>
        <end position="59"/>
    </location>
</feature>
<protein>
    <submittedName>
        <fullName evidence="7">Molybdopterin oxidoreductase</fullName>
    </submittedName>
</protein>
<evidence type="ECO:0000256" key="2">
    <source>
        <dbReference type="ARBA" id="ARBA00022723"/>
    </source>
</evidence>